<sequence>MLWKYKNAHRRQPAGVKNFKKNIFYVKYTKFQRISQLLRRLFIYGN</sequence>
<proteinExistence type="predicted"/>
<dbReference type="AlphaFoldDB" id="A0A844EJN8"/>
<dbReference type="Proteomes" id="UP000491237">
    <property type="component" value="Unassembled WGS sequence"/>
</dbReference>
<protein>
    <submittedName>
        <fullName evidence="1">Uncharacterized protein</fullName>
    </submittedName>
</protein>
<name>A0A844EJN8_9LACO</name>
<evidence type="ECO:0000313" key="1">
    <source>
        <dbReference type="EMBL" id="MSE19768.1"/>
    </source>
</evidence>
<gene>
    <name evidence="1" type="ORF">GKC44_00520</name>
</gene>
<reference evidence="1 2" key="1">
    <citation type="submission" date="2019-11" db="EMBL/GenBank/DDBJ databases">
        <title>Draft Genome Sequence of Plant Growth-Promoting Rhizosphere-Associated Bacteria.</title>
        <authorList>
            <person name="Vasilyev I.Y."/>
            <person name="Radchenko V."/>
            <person name="Ilnitskaya E.V."/>
        </authorList>
    </citation>
    <scope>NUCLEOTIDE SEQUENCE [LARGE SCALE GENOMIC DNA]</scope>
    <source>
        <strain evidence="1 2">VRA_07sq_f</strain>
    </source>
</reference>
<dbReference type="EMBL" id="WKKY01000002">
    <property type="protein sequence ID" value="MSE19768.1"/>
    <property type="molecule type" value="Genomic_DNA"/>
</dbReference>
<accession>A0A844EJN8</accession>
<comment type="caution">
    <text evidence="1">The sequence shown here is derived from an EMBL/GenBank/DDBJ whole genome shotgun (WGS) entry which is preliminary data.</text>
</comment>
<organism evidence="1 2">
    <name type="scientific">Lentilactobacillus parabuchneri</name>
    <dbReference type="NCBI Taxonomy" id="152331"/>
    <lineage>
        <taxon>Bacteria</taxon>
        <taxon>Bacillati</taxon>
        <taxon>Bacillota</taxon>
        <taxon>Bacilli</taxon>
        <taxon>Lactobacillales</taxon>
        <taxon>Lactobacillaceae</taxon>
        <taxon>Lentilactobacillus</taxon>
    </lineage>
</organism>
<evidence type="ECO:0000313" key="2">
    <source>
        <dbReference type="Proteomes" id="UP000491237"/>
    </source>
</evidence>